<dbReference type="STRING" id="268505.A0A2A9P3M3"/>
<keyword evidence="5" id="KW-1185">Reference proteome</keyword>
<dbReference type="OrthoDB" id="10259513at2759"/>
<feature type="transmembrane region" description="Helical" evidence="2">
    <location>
        <begin position="121"/>
        <end position="145"/>
    </location>
</feature>
<proteinExistence type="predicted"/>
<feature type="compositionally biased region" description="Low complexity" evidence="1">
    <location>
        <begin position="48"/>
        <end position="58"/>
    </location>
</feature>
<protein>
    <recommendedName>
        <fullName evidence="3">Mitochondrial adapter protein MCP1 transmembrane domain-containing protein</fullName>
    </recommendedName>
</protein>
<dbReference type="Pfam" id="PF07950">
    <property type="entry name" value="MCP1_TM"/>
    <property type="match status" value="1"/>
</dbReference>
<feature type="transmembrane region" description="Helical" evidence="2">
    <location>
        <begin position="178"/>
        <end position="198"/>
    </location>
</feature>
<evidence type="ECO:0000313" key="4">
    <source>
        <dbReference type="EMBL" id="PFH56029.1"/>
    </source>
</evidence>
<dbReference type="InterPro" id="IPR039960">
    <property type="entry name" value="MCP1"/>
</dbReference>
<evidence type="ECO:0000313" key="5">
    <source>
        <dbReference type="Proteomes" id="UP000037136"/>
    </source>
</evidence>
<evidence type="ECO:0000256" key="1">
    <source>
        <dbReference type="SAM" id="MobiDB-lite"/>
    </source>
</evidence>
<dbReference type="GO" id="GO:0005741">
    <property type="term" value="C:mitochondrial outer membrane"/>
    <property type="evidence" value="ECO:0007669"/>
    <property type="project" value="TreeGrafter"/>
</dbReference>
<organism evidence="4 5">
    <name type="scientific">Ophiocordyceps unilateralis</name>
    <name type="common">Zombie-ant fungus</name>
    <name type="synonym">Torrubia unilateralis</name>
    <dbReference type="NCBI Taxonomy" id="268505"/>
    <lineage>
        <taxon>Eukaryota</taxon>
        <taxon>Fungi</taxon>
        <taxon>Dikarya</taxon>
        <taxon>Ascomycota</taxon>
        <taxon>Pezizomycotina</taxon>
        <taxon>Sordariomycetes</taxon>
        <taxon>Hypocreomycetidae</taxon>
        <taxon>Hypocreales</taxon>
        <taxon>Ophiocordycipitaceae</taxon>
        <taxon>Ophiocordyceps</taxon>
    </lineage>
</organism>
<reference evidence="4 5" key="2">
    <citation type="journal article" date="2017" name="Sci. Rep.">
        <title>Ant-infecting Ophiocordyceps genomes reveal a high diversity of potential behavioral manipulation genes and a possible major role for enterotoxins.</title>
        <authorList>
            <person name="de Bekker C."/>
            <person name="Ohm R.A."/>
            <person name="Evans H.C."/>
            <person name="Brachmann A."/>
            <person name="Hughes D.P."/>
        </authorList>
    </citation>
    <scope>NUCLEOTIDE SEQUENCE [LARGE SCALE GENOMIC DNA]</scope>
    <source>
        <strain evidence="4 5">SC16a</strain>
    </source>
</reference>
<dbReference type="GO" id="GO:0007005">
    <property type="term" value="P:mitochondrion organization"/>
    <property type="evidence" value="ECO:0007669"/>
    <property type="project" value="TreeGrafter"/>
</dbReference>
<dbReference type="PANTHER" id="PTHR38409:SF1">
    <property type="entry name" value="MITOCHONDRIAL ADAPTER PROTEIN MCP1"/>
    <property type="match status" value="1"/>
</dbReference>
<comment type="caution">
    <text evidence="4">The sequence shown here is derived from an EMBL/GenBank/DDBJ whole genome shotgun (WGS) entry which is preliminary data.</text>
</comment>
<dbReference type="AlphaFoldDB" id="A0A2A9P3M3"/>
<dbReference type="EMBL" id="LAZP02000683">
    <property type="protein sequence ID" value="PFH56029.1"/>
    <property type="molecule type" value="Genomic_DNA"/>
</dbReference>
<dbReference type="InterPro" id="IPR012472">
    <property type="entry name" value="MCP1_TM"/>
</dbReference>
<name>A0A2A9P3M3_OPHUN</name>
<reference evidence="4 5" key="1">
    <citation type="journal article" date="2015" name="BMC Genomics">
        <title>Gene expression during zombie ant biting behavior reflects the complexity underlying fungal parasitic behavioral manipulation.</title>
        <authorList>
            <person name="de Bekker C."/>
            <person name="Ohm R.A."/>
            <person name="Loreto R.G."/>
            <person name="Sebastian A."/>
            <person name="Albert I."/>
            <person name="Merrow M."/>
            <person name="Brachmann A."/>
            <person name="Hughes D.P."/>
        </authorList>
    </citation>
    <scope>NUCLEOTIDE SEQUENCE [LARGE SCALE GENOMIC DNA]</scope>
    <source>
        <strain evidence="4 5">SC16a</strain>
    </source>
</reference>
<keyword evidence="2" id="KW-1133">Transmembrane helix</keyword>
<feature type="transmembrane region" description="Helical" evidence="2">
    <location>
        <begin position="234"/>
        <end position="257"/>
    </location>
</feature>
<dbReference type="Proteomes" id="UP000037136">
    <property type="component" value="Unassembled WGS sequence"/>
</dbReference>
<gene>
    <name evidence="4" type="ORF">XA68_17183</name>
</gene>
<feature type="transmembrane region" description="Helical" evidence="2">
    <location>
        <begin position="269"/>
        <end position="291"/>
    </location>
</feature>
<feature type="region of interest" description="Disordered" evidence="1">
    <location>
        <begin position="1"/>
        <end position="60"/>
    </location>
</feature>
<feature type="transmembrane region" description="Helical" evidence="2">
    <location>
        <begin position="81"/>
        <end position="101"/>
    </location>
</feature>
<evidence type="ECO:0000256" key="2">
    <source>
        <dbReference type="SAM" id="Phobius"/>
    </source>
</evidence>
<evidence type="ECO:0000259" key="3">
    <source>
        <dbReference type="Pfam" id="PF07950"/>
    </source>
</evidence>
<dbReference type="PANTHER" id="PTHR38409">
    <property type="entry name" value="MDM10-COMPLEMENTING PROTEIN 1"/>
    <property type="match status" value="1"/>
</dbReference>
<keyword evidence="2" id="KW-0472">Membrane</keyword>
<feature type="domain" description="Mitochondrial adapter protein MCP1 transmembrane" evidence="3">
    <location>
        <begin position="195"/>
        <end position="294"/>
    </location>
</feature>
<accession>A0A2A9P3M3</accession>
<dbReference type="GO" id="GO:0055088">
    <property type="term" value="P:lipid homeostasis"/>
    <property type="evidence" value="ECO:0007669"/>
    <property type="project" value="InterPro"/>
</dbReference>
<sequence>MEETPRQWQRRDSQQTLMSLLQLDPSPIESPPSSPSPLHDKELPPLPTSSGSSTAGAPGLSGNGGRGAIFYLTRLQRYSSFATAFFASIHLVNVSLIPLATRSVPGSETYLLMTRELYQTPLAEPLVVALPVVAHVGAGVALRLLRRWQNMRRYGAATPAMYALHRTRTTSSKDSVRLWPSLSYVSASGYALTVLYAAHVAVNRVLPLVVEGDSSNIGLAYVAHGFARHPGLALAAYAGLIAIACGHMVWGAARWLGLADGRSSKRRRMGVHAAAAGMTALWAAGGLGVVARGGAAKGWIAAAYDHMLAAVRL</sequence>
<keyword evidence="2" id="KW-0812">Transmembrane</keyword>